<dbReference type="PANTHER" id="PTHR14465:SF0">
    <property type="entry name" value="IQ DOMAIN-CONTAINING PROTEIN H"/>
    <property type="match status" value="1"/>
</dbReference>
<protein>
    <recommendedName>
        <fullName evidence="1">IQCH-like ATP-grasp domain-containing protein</fullName>
    </recommendedName>
</protein>
<reference evidence="2 3" key="1">
    <citation type="submission" date="2019-04" db="EMBL/GenBank/DDBJ databases">
        <title>Annotation for the trematode Fasciola gigantica.</title>
        <authorList>
            <person name="Choi Y.-J."/>
        </authorList>
    </citation>
    <scope>NUCLEOTIDE SEQUENCE [LARGE SCALE GENOMIC DNA]</scope>
    <source>
        <strain evidence="2">Uganda_cow_1</strain>
    </source>
</reference>
<evidence type="ECO:0000259" key="1">
    <source>
        <dbReference type="Pfam" id="PF24923"/>
    </source>
</evidence>
<dbReference type="Pfam" id="PF24923">
    <property type="entry name" value="ATP-grasp_IQCH"/>
    <property type="match status" value="1"/>
</dbReference>
<dbReference type="PANTHER" id="PTHR14465">
    <property type="entry name" value="IQ DOMAIN-CONTAINING PROTEIN H"/>
    <property type="match status" value="1"/>
</dbReference>
<gene>
    <name evidence="2" type="ORF">FGIG_14004</name>
</gene>
<dbReference type="Proteomes" id="UP000316759">
    <property type="component" value="Unassembled WGS sequence"/>
</dbReference>
<dbReference type="OrthoDB" id="2117703at2759"/>
<comment type="caution">
    <text evidence="2">The sequence shown here is derived from an EMBL/GenBank/DDBJ whole genome shotgun (WGS) entry which is preliminary data.</text>
</comment>
<name>A0A504YIW8_FASGI</name>
<dbReference type="InterPro" id="IPR038752">
    <property type="entry name" value="IQCH"/>
</dbReference>
<dbReference type="EMBL" id="SUNJ01008473">
    <property type="protein sequence ID" value="TPP61204.1"/>
    <property type="molecule type" value="Genomic_DNA"/>
</dbReference>
<feature type="domain" description="IQCH-like ATP-grasp" evidence="1">
    <location>
        <begin position="350"/>
        <end position="566"/>
    </location>
</feature>
<accession>A0A504YIW8</accession>
<evidence type="ECO:0000313" key="2">
    <source>
        <dbReference type="EMBL" id="TPP61204.1"/>
    </source>
</evidence>
<evidence type="ECO:0000313" key="3">
    <source>
        <dbReference type="Proteomes" id="UP000316759"/>
    </source>
</evidence>
<feature type="non-terminal residue" evidence="2">
    <location>
        <position position="1"/>
    </location>
</feature>
<dbReference type="InterPro" id="IPR056855">
    <property type="entry name" value="ATP-grasp_IQCH"/>
</dbReference>
<dbReference type="STRING" id="46835.A0A504YIW8"/>
<keyword evidence="3" id="KW-1185">Reference proteome</keyword>
<proteinExistence type="predicted"/>
<organism evidence="2 3">
    <name type="scientific">Fasciola gigantica</name>
    <name type="common">Giant liver fluke</name>
    <dbReference type="NCBI Taxonomy" id="46835"/>
    <lineage>
        <taxon>Eukaryota</taxon>
        <taxon>Metazoa</taxon>
        <taxon>Spiralia</taxon>
        <taxon>Lophotrochozoa</taxon>
        <taxon>Platyhelminthes</taxon>
        <taxon>Trematoda</taxon>
        <taxon>Digenea</taxon>
        <taxon>Plagiorchiida</taxon>
        <taxon>Echinostomata</taxon>
        <taxon>Echinostomatoidea</taxon>
        <taxon>Fasciolidae</taxon>
        <taxon>Fasciola</taxon>
    </lineage>
</organism>
<sequence length="709" mass="81057">SNLTKWNESCFRRSHQGRRFRGKNGPALAAVVIQKHFRRHRTMKQCKEYKRQLSAANVICRAWRRTIKLRKIHELLAEVRKQHVEESRRRLLEMGKNWEEFELQNHVIIHIPSMGCSAKVRRNFRDVGEMEYVESRQIARLCEIRNASTDVIYISRSPISDDLLEYYRKLLGLGNAIRTGNAKDQEPVEDRYRILVPEAVEYFQYSTAPPLCLSSLLKYSPRALSHIRRFIAGRPALIVPGLDSHPDDFAVAHLLKIPVWAARPSVTHLFFLQSTTKRIIAQIMETHNTDDADEAGTNIENRGTIAFALPSTLKQRSNVRDLKRKVLDSARSGFGSAGAGLKGEPGITKQTVAQPPGDYNMFTLEHLYESLAELITAHLPTKYWLLKIDDCIEGHGTAKLCADELRSFTWAIEQRQWYGPARWAKRWAQEASYLRILSEVPVWLHQSLYLCSTKIYPNAQSFVEAFIESGGVIEACPPTNSWTNITVYMAVMPNGQSRLLASGDQILCGNKFCAWGLTVPMSSVDPYLLNFVCNKVSKYMTEKKFFGHFKIDLVTFLSPETVRINVLDEFVDEKTKSNKRPSLRYAVVSSRLWHTNLALLQYAVFFQICRANYIGYSLKDRRGILFTPIDSYRREFIGMVAVAENLSEALRLSVRTLEPLHKEVSSPSSPGANNFQVCSNCSEIWYFSIQTFNVSLLRVNSLVNTLLKF</sequence>
<dbReference type="AlphaFoldDB" id="A0A504YIW8"/>